<dbReference type="PANTHER" id="PTHR13393:SF0">
    <property type="entry name" value="RNA N6-ADENOSINE-METHYLTRANSFERASE METTL16"/>
    <property type="match status" value="1"/>
</dbReference>
<dbReference type="SUPFAM" id="SSF53335">
    <property type="entry name" value="S-adenosyl-L-methionine-dependent methyltransferases"/>
    <property type="match status" value="1"/>
</dbReference>
<dbReference type="GO" id="GO:0052907">
    <property type="term" value="F:23S rRNA (adenine(1618)-N(6))-methyltransferase activity"/>
    <property type="evidence" value="ECO:0007669"/>
    <property type="project" value="UniProtKB-EC"/>
</dbReference>
<dbReference type="Gene3D" id="3.40.50.150">
    <property type="entry name" value="Vaccinia Virus protein VP39"/>
    <property type="match status" value="1"/>
</dbReference>
<dbReference type="NCBIfam" id="NF008725">
    <property type="entry name" value="PRK11727.1"/>
    <property type="match status" value="1"/>
</dbReference>
<evidence type="ECO:0000256" key="4">
    <source>
        <dbReference type="ARBA" id="ARBA00022679"/>
    </source>
</evidence>
<feature type="region of interest" description="Disordered" evidence="7">
    <location>
        <begin position="1"/>
        <end position="20"/>
    </location>
</feature>
<comment type="similarity">
    <text evidence="6">Belongs to the methyltransferase superfamily. METTL16/RlmF family.</text>
</comment>
<gene>
    <name evidence="6" type="primary">rlmF</name>
    <name evidence="8" type="ORF">DFR38_102340</name>
</gene>
<evidence type="ECO:0000256" key="6">
    <source>
        <dbReference type="HAMAP-Rule" id="MF_01848"/>
    </source>
</evidence>
<sequence length="336" mass="36776">MPAKPHAQARSPAPRLHPRNRHRGQYDFARLLEACPALKSHVRPNAHGLPSIDFANPQSVRLLNRALLADWYGIDDWDIPAAYLCPPIPGRADYVHCLADLLAECQQGRLPQGHAIRLLDIGVGANAIYPLLAHAEYGWSCVGADIDKVALANCQAILAANPAFAAHIELRHQPHADSMFSHIIASGEHFDVTMCNPPFHASRAAAAAGSQRKWRNLGKGGQAEGRQPLLNFGGQENELCYPGGEQAFVASMIGESVRFARRCCWFTSLLSSADSLPALRHVLREAGVKQSRVLDMAQGQKRSRLLAWSFWDAAGQQAWAARYWPVPDQASAAGKR</sequence>
<dbReference type="HAMAP" id="MF_01848">
    <property type="entry name" value="23SrRNA_methyltr_F"/>
    <property type="match status" value="1"/>
</dbReference>
<comment type="subcellular location">
    <subcellularLocation>
        <location evidence="6">Cytoplasm</location>
    </subcellularLocation>
</comment>
<dbReference type="PIRSF" id="PIRSF029038">
    <property type="entry name" value="Mtase_YbiN_prd"/>
    <property type="match status" value="1"/>
</dbReference>
<dbReference type="CDD" id="cd02440">
    <property type="entry name" value="AdoMet_MTases"/>
    <property type="match status" value="1"/>
</dbReference>
<dbReference type="AlphaFoldDB" id="A0A318JLT2"/>
<keyword evidence="9" id="KW-1185">Reference proteome</keyword>
<comment type="catalytic activity">
    <reaction evidence="6">
        <text>adenosine(1618) in 23S rRNA + S-adenosyl-L-methionine = N(6)-methyladenosine(1618) in 23S rRNA + S-adenosyl-L-homocysteine + H(+)</text>
        <dbReference type="Rhea" id="RHEA:16497"/>
        <dbReference type="Rhea" id="RHEA-COMP:10229"/>
        <dbReference type="Rhea" id="RHEA-COMP:10231"/>
        <dbReference type="ChEBI" id="CHEBI:15378"/>
        <dbReference type="ChEBI" id="CHEBI:57856"/>
        <dbReference type="ChEBI" id="CHEBI:59789"/>
        <dbReference type="ChEBI" id="CHEBI:74411"/>
        <dbReference type="ChEBI" id="CHEBI:74449"/>
        <dbReference type="EC" id="2.1.1.181"/>
    </reaction>
</comment>
<name>A0A318JLT2_9NEIS</name>
<dbReference type="InterPro" id="IPR016909">
    <property type="entry name" value="rRNA_lsu_MeTfrase_F"/>
</dbReference>
<dbReference type="InterPro" id="IPR029063">
    <property type="entry name" value="SAM-dependent_MTases_sf"/>
</dbReference>
<reference evidence="8 9" key="1">
    <citation type="submission" date="2018-05" db="EMBL/GenBank/DDBJ databases">
        <title>Genomic Encyclopedia of Type Strains, Phase IV (KMG-IV): sequencing the most valuable type-strain genomes for metagenomic binning, comparative biology and taxonomic classification.</title>
        <authorList>
            <person name="Goeker M."/>
        </authorList>
    </citation>
    <scope>NUCLEOTIDE SEQUENCE [LARGE SCALE GENOMIC DNA]</scope>
    <source>
        <strain evidence="8 9">DSM 25134</strain>
    </source>
</reference>
<dbReference type="EMBL" id="QJKC01000002">
    <property type="protein sequence ID" value="PXX50683.1"/>
    <property type="molecule type" value="Genomic_DNA"/>
</dbReference>
<keyword evidence="5 6" id="KW-0949">S-adenosyl-L-methionine</keyword>
<dbReference type="OrthoDB" id="1115728at2"/>
<evidence type="ECO:0000256" key="1">
    <source>
        <dbReference type="ARBA" id="ARBA00022490"/>
    </source>
</evidence>
<dbReference type="PANTHER" id="PTHR13393">
    <property type="entry name" value="SAM-DEPENDENT METHYLTRANSFERASE"/>
    <property type="match status" value="1"/>
</dbReference>
<dbReference type="InterPro" id="IPR010286">
    <property type="entry name" value="METTL16/RlmF"/>
</dbReference>
<evidence type="ECO:0000313" key="8">
    <source>
        <dbReference type="EMBL" id="PXX50683.1"/>
    </source>
</evidence>
<evidence type="ECO:0000256" key="5">
    <source>
        <dbReference type="ARBA" id="ARBA00022691"/>
    </source>
</evidence>
<proteinExistence type="inferred from homology"/>
<evidence type="ECO:0000256" key="2">
    <source>
        <dbReference type="ARBA" id="ARBA00022552"/>
    </source>
</evidence>
<organism evidence="8 9">
    <name type="scientific">Aquitalea magnusonii</name>
    <dbReference type="NCBI Taxonomy" id="332411"/>
    <lineage>
        <taxon>Bacteria</taxon>
        <taxon>Pseudomonadati</taxon>
        <taxon>Pseudomonadota</taxon>
        <taxon>Betaproteobacteria</taxon>
        <taxon>Neisseriales</taxon>
        <taxon>Chromobacteriaceae</taxon>
        <taxon>Aquitalea</taxon>
    </lineage>
</organism>
<dbReference type="Pfam" id="PF05971">
    <property type="entry name" value="Methyltransf_10"/>
    <property type="match status" value="1"/>
</dbReference>
<evidence type="ECO:0000313" key="9">
    <source>
        <dbReference type="Proteomes" id="UP000248395"/>
    </source>
</evidence>
<comment type="function">
    <text evidence="6">Specifically methylates the adenine in position 1618 of 23S rRNA.</text>
</comment>
<dbReference type="Proteomes" id="UP000248395">
    <property type="component" value="Unassembled WGS sequence"/>
</dbReference>
<keyword evidence="3 6" id="KW-0489">Methyltransferase</keyword>
<keyword evidence="1 6" id="KW-0963">Cytoplasm</keyword>
<dbReference type="RefSeq" id="WP_059286231.1">
    <property type="nucleotide sequence ID" value="NZ_LNQU01000065.1"/>
</dbReference>
<keyword evidence="4 6" id="KW-0808">Transferase</keyword>
<comment type="caution">
    <text evidence="8">The sequence shown here is derived from an EMBL/GenBank/DDBJ whole genome shotgun (WGS) entry which is preliminary data.</text>
</comment>
<dbReference type="EC" id="2.1.1.181" evidence="6"/>
<accession>A0A318JLT2</accession>
<protein>
    <recommendedName>
        <fullName evidence="6">Ribosomal RNA large subunit methyltransferase F</fullName>
        <ecNumber evidence="6">2.1.1.181</ecNumber>
    </recommendedName>
    <alternativeName>
        <fullName evidence="6">23S rRNA mA1618 methyltransferase</fullName>
    </alternativeName>
    <alternativeName>
        <fullName evidence="6">rRNA adenine N-6-methyltransferase</fullName>
    </alternativeName>
</protein>
<keyword evidence="2 6" id="KW-0698">rRNA processing</keyword>
<evidence type="ECO:0000256" key="7">
    <source>
        <dbReference type="SAM" id="MobiDB-lite"/>
    </source>
</evidence>
<dbReference type="GO" id="GO:0070475">
    <property type="term" value="P:rRNA base methylation"/>
    <property type="evidence" value="ECO:0007669"/>
    <property type="project" value="TreeGrafter"/>
</dbReference>
<dbReference type="GO" id="GO:0005737">
    <property type="term" value="C:cytoplasm"/>
    <property type="evidence" value="ECO:0007669"/>
    <property type="project" value="UniProtKB-SubCell"/>
</dbReference>
<evidence type="ECO:0000256" key="3">
    <source>
        <dbReference type="ARBA" id="ARBA00022603"/>
    </source>
</evidence>